<protein>
    <submittedName>
        <fullName evidence="2">Uncharacterized protein</fullName>
    </submittedName>
</protein>
<sequence length="77" mass="8599">MESLETQGHMLQQQINKVWSLKDTLAERDAQAEEHLQCMEEMQRQMAPFYNPLRPGSSATAGGSTIAPPLPPRPPPQ</sequence>
<comment type="caution">
    <text evidence="2">The sequence shown here is derived from an EMBL/GenBank/DDBJ whole genome shotgun (WGS) entry which is preliminary data.</text>
</comment>
<reference evidence="2 3" key="1">
    <citation type="journal article" date="2023" name="Plants (Basel)">
        <title>Bridging the Gap: Combining Genomics and Transcriptomics Approaches to Understand Stylosanthes scabra, an Orphan Legume from the Brazilian Caatinga.</title>
        <authorList>
            <person name="Ferreira-Neto J.R.C."/>
            <person name="da Silva M.D."/>
            <person name="Binneck E."/>
            <person name="de Melo N.F."/>
            <person name="da Silva R.H."/>
            <person name="de Melo A.L.T.M."/>
            <person name="Pandolfi V."/>
            <person name="Bustamante F.O."/>
            <person name="Brasileiro-Vidal A.C."/>
            <person name="Benko-Iseppon A.M."/>
        </authorList>
    </citation>
    <scope>NUCLEOTIDE SEQUENCE [LARGE SCALE GENOMIC DNA]</scope>
    <source>
        <tissue evidence="2">Leaves</tissue>
    </source>
</reference>
<evidence type="ECO:0000313" key="2">
    <source>
        <dbReference type="EMBL" id="MED6113417.1"/>
    </source>
</evidence>
<name>A0ABU6QN37_9FABA</name>
<keyword evidence="3" id="KW-1185">Reference proteome</keyword>
<dbReference type="Proteomes" id="UP001341840">
    <property type="component" value="Unassembled WGS sequence"/>
</dbReference>
<feature type="compositionally biased region" description="Pro residues" evidence="1">
    <location>
        <begin position="68"/>
        <end position="77"/>
    </location>
</feature>
<proteinExistence type="predicted"/>
<feature type="region of interest" description="Disordered" evidence="1">
    <location>
        <begin position="49"/>
        <end position="77"/>
    </location>
</feature>
<dbReference type="EMBL" id="JASCZI010000798">
    <property type="protein sequence ID" value="MED6113417.1"/>
    <property type="molecule type" value="Genomic_DNA"/>
</dbReference>
<evidence type="ECO:0000313" key="3">
    <source>
        <dbReference type="Proteomes" id="UP001341840"/>
    </source>
</evidence>
<accession>A0ABU6QN37</accession>
<organism evidence="2 3">
    <name type="scientific">Stylosanthes scabra</name>
    <dbReference type="NCBI Taxonomy" id="79078"/>
    <lineage>
        <taxon>Eukaryota</taxon>
        <taxon>Viridiplantae</taxon>
        <taxon>Streptophyta</taxon>
        <taxon>Embryophyta</taxon>
        <taxon>Tracheophyta</taxon>
        <taxon>Spermatophyta</taxon>
        <taxon>Magnoliopsida</taxon>
        <taxon>eudicotyledons</taxon>
        <taxon>Gunneridae</taxon>
        <taxon>Pentapetalae</taxon>
        <taxon>rosids</taxon>
        <taxon>fabids</taxon>
        <taxon>Fabales</taxon>
        <taxon>Fabaceae</taxon>
        <taxon>Papilionoideae</taxon>
        <taxon>50 kb inversion clade</taxon>
        <taxon>dalbergioids sensu lato</taxon>
        <taxon>Dalbergieae</taxon>
        <taxon>Pterocarpus clade</taxon>
        <taxon>Stylosanthes</taxon>
    </lineage>
</organism>
<evidence type="ECO:0000256" key="1">
    <source>
        <dbReference type="SAM" id="MobiDB-lite"/>
    </source>
</evidence>
<gene>
    <name evidence="2" type="ORF">PIB30_070597</name>
</gene>